<dbReference type="EMBL" id="CM037618">
    <property type="protein sequence ID" value="KAH8000700.1"/>
    <property type="molecule type" value="Genomic_DNA"/>
</dbReference>
<evidence type="ECO:0000313" key="2">
    <source>
        <dbReference type="Proteomes" id="UP000827872"/>
    </source>
</evidence>
<organism evidence="1 2">
    <name type="scientific">Sphaerodactylus townsendi</name>
    <dbReference type="NCBI Taxonomy" id="933632"/>
    <lineage>
        <taxon>Eukaryota</taxon>
        <taxon>Metazoa</taxon>
        <taxon>Chordata</taxon>
        <taxon>Craniata</taxon>
        <taxon>Vertebrata</taxon>
        <taxon>Euteleostomi</taxon>
        <taxon>Lepidosauria</taxon>
        <taxon>Squamata</taxon>
        <taxon>Bifurcata</taxon>
        <taxon>Gekkota</taxon>
        <taxon>Sphaerodactylidae</taxon>
        <taxon>Sphaerodactylus</taxon>
    </lineage>
</organism>
<dbReference type="Proteomes" id="UP000827872">
    <property type="component" value="Linkage Group LG05"/>
</dbReference>
<accession>A0ACB8F5S7</accession>
<evidence type="ECO:0000313" key="1">
    <source>
        <dbReference type="EMBL" id="KAH8000700.1"/>
    </source>
</evidence>
<name>A0ACB8F5S7_9SAUR</name>
<keyword evidence="2" id="KW-1185">Reference proteome</keyword>
<gene>
    <name evidence="1" type="ORF">K3G42_027733</name>
</gene>
<comment type="caution">
    <text evidence="1">The sequence shown here is derived from an EMBL/GenBank/DDBJ whole genome shotgun (WGS) entry which is preliminary data.</text>
</comment>
<reference evidence="1" key="1">
    <citation type="submission" date="2021-08" db="EMBL/GenBank/DDBJ databases">
        <title>The first chromosome-level gecko genome reveals the dynamic sex chromosomes of Neotropical dwarf geckos (Sphaerodactylidae: Sphaerodactylus).</title>
        <authorList>
            <person name="Pinto B.J."/>
            <person name="Keating S.E."/>
            <person name="Gamble T."/>
        </authorList>
    </citation>
    <scope>NUCLEOTIDE SEQUENCE</scope>
    <source>
        <strain evidence="1">TG3544</strain>
    </source>
</reference>
<proteinExistence type="predicted"/>
<protein>
    <submittedName>
        <fullName evidence="1">Uncharacterized protein</fullName>
    </submittedName>
</protein>
<sequence length="133" mass="15280">MALLKLMLCSELGLHLFLGFCLYKNSGLTFCFAPAFHLLKQSPTPNCTQMCFSCPLNQFGRKGPWLLDFGCREQSCRQRALTKDELQLNNIILLHLCLHGRGGGLFLFFFFKLTCLKRKYIYICTTESLLKEV</sequence>